<dbReference type="PANTHER" id="PTHR43758">
    <property type="entry name" value="7,8-DIHYDRO-8-OXOGUANINE TRIPHOSPHATASE"/>
    <property type="match status" value="1"/>
</dbReference>
<dbReference type="InterPro" id="IPR020084">
    <property type="entry name" value="NUDIX_hydrolase_CS"/>
</dbReference>
<evidence type="ECO:0000256" key="2">
    <source>
        <dbReference type="ARBA" id="ARBA00005582"/>
    </source>
</evidence>
<evidence type="ECO:0000259" key="7">
    <source>
        <dbReference type="PROSITE" id="PS51462"/>
    </source>
</evidence>
<organism evidence="8">
    <name type="scientific">Caldilineaceae bacterium SB0662_bin_9</name>
    <dbReference type="NCBI Taxonomy" id="2605258"/>
    <lineage>
        <taxon>Bacteria</taxon>
        <taxon>Bacillati</taxon>
        <taxon>Chloroflexota</taxon>
        <taxon>Caldilineae</taxon>
        <taxon>Caldilineales</taxon>
        <taxon>Caldilineaceae</taxon>
    </lineage>
</organism>
<comment type="similarity">
    <text evidence="2 6">Belongs to the Nudix hydrolase family.</text>
</comment>
<dbReference type="PROSITE" id="PS51462">
    <property type="entry name" value="NUDIX"/>
    <property type="match status" value="1"/>
</dbReference>
<name>A0A6B1DSK0_9CHLR</name>
<dbReference type="PRINTS" id="PR00502">
    <property type="entry name" value="NUDIXFAMILY"/>
</dbReference>
<dbReference type="SUPFAM" id="SSF55811">
    <property type="entry name" value="Nudix"/>
    <property type="match status" value="1"/>
</dbReference>
<dbReference type="CDD" id="cd18886">
    <property type="entry name" value="NUDIX_MutT_Nudt1"/>
    <property type="match status" value="1"/>
</dbReference>
<keyword evidence="4 6" id="KW-0378">Hydrolase</keyword>
<comment type="cofactor">
    <cofactor evidence="1">
        <name>Mg(2+)</name>
        <dbReference type="ChEBI" id="CHEBI:18420"/>
    </cofactor>
</comment>
<dbReference type="InterPro" id="IPR000086">
    <property type="entry name" value="NUDIX_hydrolase_dom"/>
</dbReference>
<accession>A0A6B1DSK0</accession>
<dbReference type="GO" id="GO:0006281">
    <property type="term" value="P:DNA repair"/>
    <property type="evidence" value="ECO:0007669"/>
    <property type="project" value="InterPro"/>
</dbReference>
<protein>
    <submittedName>
        <fullName evidence="8">8-oxo-dGTP diphosphatase</fullName>
    </submittedName>
</protein>
<evidence type="ECO:0000256" key="5">
    <source>
        <dbReference type="ARBA" id="ARBA00022842"/>
    </source>
</evidence>
<sequence length="159" mass="18140">MATILGTLCYLKRDGKTLMLYRNRKANDFHEGKWNGLGGKFEPGESPEACAIREVREESGLEVEAPRLHGMLTFPGFDGENDWYVFVFSAERFSGSLIDSPEGELHWIEDARLLDLNLWEGDRIFLPWLDQDRFFSGTFVYANGVLKNHDVVFYSSGHG</sequence>
<dbReference type="PANTHER" id="PTHR43758:SF2">
    <property type="entry name" value="OXIDIZED PURINE NUCLEOSIDE TRIPHOSPHATE HYDROLASE"/>
    <property type="match status" value="1"/>
</dbReference>
<dbReference type="EMBL" id="VXPY01000036">
    <property type="protein sequence ID" value="MYD89805.1"/>
    <property type="molecule type" value="Genomic_DNA"/>
</dbReference>
<dbReference type="PRINTS" id="PR01402">
    <property type="entry name" value="MUTATORMUTX"/>
</dbReference>
<dbReference type="InterPro" id="IPR020476">
    <property type="entry name" value="Nudix_hydrolase"/>
</dbReference>
<feature type="domain" description="Nudix hydrolase" evidence="7">
    <location>
        <begin position="2"/>
        <end position="131"/>
    </location>
</feature>
<proteinExistence type="inferred from homology"/>
<evidence type="ECO:0000313" key="8">
    <source>
        <dbReference type="EMBL" id="MYD89805.1"/>
    </source>
</evidence>
<dbReference type="GO" id="GO:0005737">
    <property type="term" value="C:cytoplasm"/>
    <property type="evidence" value="ECO:0007669"/>
    <property type="project" value="TreeGrafter"/>
</dbReference>
<evidence type="ECO:0000256" key="4">
    <source>
        <dbReference type="ARBA" id="ARBA00022801"/>
    </source>
</evidence>
<reference evidence="8" key="1">
    <citation type="submission" date="2019-09" db="EMBL/GenBank/DDBJ databases">
        <title>Characterisation of the sponge microbiome using genome-centric metagenomics.</title>
        <authorList>
            <person name="Engelberts J.P."/>
            <person name="Robbins S.J."/>
            <person name="De Goeij J.M."/>
            <person name="Aranda M."/>
            <person name="Bell S.C."/>
            <person name="Webster N.S."/>
        </authorList>
    </citation>
    <scope>NUCLEOTIDE SEQUENCE</scope>
    <source>
        <strain evidence="8">SB0662_bin_9</strain>
    </source>
</reference>
<dbReference type="Pfam" id="PF00293">
    <property type="entry name" value="NUDIX"/>
    <property type="match status" value="1"/>
</dbReference>
<dbReference type="AlphaFoldDB" id="A0A6B1DSK0"/>
<comment type="caution">
    <text evidence="8">The sequence shown here is derived from an EMBL/GenBank/DDBJ whole genome shotgun (WGS) entry which is preliminary data.</text>
</comment>
<keyword evidence="3" id="KW-0479">Metal-binding</keyword>
<dbReference type="PROSITE" id="PS00893">
    <property type="entry name" value="NUDIX_BOX"/>
    <property type="match status" value="1"/>
</dbReference>
<dbReference type="InterPro" id="IPR003562">
    <property type="entry name" value="Mutator_MutX_prot"/>
</dbReference>
<keyword evidence="5" id="KW-0460">Magnesium</keyword>
<evidence type="ECO:0000256" key="1">
    <source>
        <dbReference type="ARBA" id="ARBA00001946"/>
    </source>
</evidence>
<dbReference type="InterPro" id="IPR015797">
    <property type="entry name" value="NUDIX_hydrolase-like_dom_sf"/>
</dbReference>
<dbReference type="Gene3D" id="3.90.79.10">
    <property type="entry name" value="Nucleoside Triphosphate Pyrophosphohydrolase"/>
    <property type="match status" value="1"/>
</dbReference>
<dbReference type="GO" id="GO:0046872">
    <property type="term" value="F:metal ion binding"/>
    <property type="evidence" value="ECO:0007669"/>
    <property type="project" value="UniProtKB-KW"/>
</dbReference>
<dbReference type="GO" id="GO:0008413">
    <property type="term" value="F:8-oxo-7,8-dihydroguanosine triphosphate pyrophosphatase activity"/>
    <property type="evidence" value="ECO:0007669"/>
    <property type="project" value="InterPro"/>
</dbReference>
<evidence type="ECO:0000256" key="6">
    <source>
        <dbReference type="RuleBase" id="RU003476"/>
    </source>
</evidence>
<gene>
    <name evidence="8" type="ORF">F4Y08_05620</name>
</gene>
<evidence type="ECO:0000256" key="3">
    <source>
        <dbReference type="ARBA" id="ARBA00022723"/>
    </source>
</evidence>